<evidence type="ECO:0000313" key="3">
    <source>
        <dbReference type="EMBL" id="MCD2196228.1"/>
    </source>
</evidence>
<dbReference type="EMBL" id="JAJNDB010000005">
    <property type="protein sequence ID" value="MCD2196228.1"/>
    <property type="molecule type" value="Genomic_DNA"/>
</dbReference>
<dbReference type="RefSeq" id="WP_230738081.1">
    <property type="nucleotide sequence ID" value="NZ_JAJNDB010000005.1"/>
</dbReference>
<protein>
    <recommendedName>
        <fullName evidence="5">DUF4352 domain-containing protein</fullName>
    </recommendedName>
</protein>
<feature type="transmembrane region" description="Helical" evidence="2">
    <location>
        <begin position="33"/>
        <end position="53"/>
    </location>
</feature>
<evidence type="ECO:0000256" key="2">
    <source>
        <dbReference type="SAM" id="Phobius"/>
    </source>
</evidence>
<comment type="caution">
    <text evidence="3">The sequence shown here is derived from an EMBL/GenBank/DDBJ whole genome shotgun (WGS) entry which is preliminary data.</text>
</comment>
<evidence type="ECO:0008006" key="5">
    <source>
        <dbReference type="Google" id="ProtNLM"/>
    </source>
</evidence>
<dbReference type="Proteomes" id="UP001199469">
    <property type="component" value="Unassembled WGS sequence"/>
</dbReference>
<evidence type="ECO:0000256" key="1">
    <source>
        <dbReference type="SAM" id="MobiDB-lite"/>
    </source>
</evidence>
<feature type="region of interest" description="Disordered" evidence="1">
    <location>
        <begin position="1"/>
        <end position="23"/>
    </location>
</feature>
<keyword evidence="2" id="KW-0812">Transmembrane</keyword>
<evidence type="ECO:0000313" key="4">
    <source>
        <dbReference type="Proteomes" id="UP001199469"/>
    </source>
</evidence>
<reference evidence="3 4" key="1">
    <citation type="submission" date="2021-11" db="EMBL/GenBank/DDBJ databases">
        <title>Draft genome sequence of Actinomycetospora sp. SF1 isolated from the rhizosphere soil.</title>
        <authorList>
            <person name="Duangmal K."/>
            <person name="Chantavorakit T."/>
        </authorList>
    </citation>
    <scope>NUCLEOTIDE SEQUENCE [LARGE SCALE GENOMIC DNA]</scope>
    <source>
        <strain evidence="3 4">TBRC 5722</strain>
    </source>
</reference>
<name>A0ABS8PE15_9PSEU</name>
<keyword evidence="2" id="KW-0472">Membrane</keyword>
<keyword evidence="2" id="KW-1133">Transmembrane helix</keyword>
<gene>
    <name evidence="3" type="ORF">LQ327_22905</name>
</gene>
<proteinExistence type="predicted"/>
<sequence>MSSRGQLPEGNGPDEAPWWPADGPWGGRGRTSVLLVLGGLAVVVVVVLAVTFLSGGESDSGSAAVSGPPPPVLASEGLQPGTRVTLAGVPYDVGVGAFTPSTRAAPSGSHLLLASLVVRNAGSGPVPNPLSGSAGLLVAVGLHSLPPSVLTGPSALLCRNTPAASPLAPPSPIFRGLEPGACVLDGRAAPSGAASPTLAPGEAAQGILLSSPVPDVVTGATPSVWVQTTPGPPAQYERVGA</sequence>
<organism evidence="3 4">
    <name type="scientific">Actinomycetospora endophytica</name>
    <dbReference type="NCBI Taxonomy" id="2291215"/>
    <lineage>
        <taxon>Bacteria</taxon>
        <taxon>Bacillati</taxon>
        <taxon>Actinomycetota</taxon>
        <taxon>Actinomycetes</taxon>
        <taxon>Pseudonocardiales</taxon>
        <taxon>Pseudonocardiaceae</taxon>
        <taxon>Actinomycetospora</taxon>
    </lineage>
</organism>
<accession>A0ABS8PE15</accession>
<keyword evidence="4" id="KW-1185">Reference proteome</keyword>